<dbReference type="AlphaFoldDB" id="A0A1A8CGF4"/>
<accession>A0A1A8CGF4</accession>
<feature type="non-terminal residue" evidence="1">
    <location>
        <position position="57"/>
    </location>
</feature>
<gene>
    <name evidence="1" type="primary">Nfu_g_1_020998</name>
</gene>
<reference evidence="1" key="1">
    <citation type="submission" date="2016-05" db="EMBL/GenBank/DDBJ databases">
        <authorList>
            <person name="Lavstsen T."/>
            <person name="Jespersen J.S."/>
        </authorList>
    </citation>
    <scope>NUCLEOTIDE SEQUENCE</scope>
    <source>
        <tissue evidence="1">Brain</tissue>
    </source>
</reference>
<evidence type="ECO:0000313" key="1">
    <source>
        <dbReference type="EMBL" id="SBP78784.1"/>
    </source>
</evidence>
<dbReference type="EMBL" id="HADZ01014843">
    <property type="protein sequence ID" value="SBP78784.1"/>
    <property type="molecule type" value="Transcribed_RNA"/>
</dbReference>
<sequence length="57" mass="6604">KIHHRSRILKRPSTTTSAVDTPVRWKKAVCRQLLLLAPISRPYLSFLGRIESRHIAK</sequence>
<feature type="non-terminal residue" evidence="1">
    <location>
        <position position="1"/>
    </location>
</feature>
<protein>
    <submittedName>
        <fullName evidence="1">Uncharacterized protein</fullName>
    </submittedName>
</protein>
<organism evidence="1">
    <name type="scientific">Nothobranchius kadleci</name>
    <name type="common">African annual killifish</name>
    <dbReference type="NCBI Taxonomy" id="1051664"/>
    <lineage>
        <taxon>Eukaryota</taxon>
        <taxon>Metazoa</taxon>
        <taxon>Chordata</taxon>
        <taxon>Craniata</taxon>
        <taxon>Vertebrata</taxon>
        <taxon>Euteleostomi</taxon>
        <taxon>Actinopterygii</taxon>
        <taxon>Neopterygii</taxon>
        <taxon>Teleostei</taxon>
        <taxon>Neoteleostei</taxon>
        <taxon>Acanthomorphata</taxon>
        <taxon>Ovalentaria</taxon>
        <taxon>Atherinomorphae</taxon>
        <taxon>Cyprinodontiformes</taxon>
        <taxon>Nothobranchiidae</taxon>
        <taxon>Nothobranchius</taxon>
    </lineage>
</organism>
<name>A0A1A8CGF4_NOTKA</name>
<reference evidence="1" key="2">
    <citation type="submission" date="2016-06" db="EMBL/GenBank/DDBJ databases">
        <title>The genome of a short-lived fish provides insights into sex chromosome evolution and the genetic control of aging.</title>
        <authorList>
            <person name="Reichwald K."/>
            <person name="Felder M."/>
            <person name="Petzold A."/>
            <person name="Koch P."/>
            <person name="Groth M."/>
            <person name="Platzer M."/>
        </authorList>
    </citation>
    <scope>NUCLEOTIDE SEQUENCE</scope>
    <source>
        <tissue evidence="1">Brain</tissue>
    </source>
</reference>
<proteinExistence type="predicted"/>